<organism evidence="2 3">
    <name type="scientific">Paraburkholderia strydomiana</name>
    <dbReference type="NCBI Taxonomy" id="1245417"/>
    <lineage>
        <taxon>Bacteria</taxon>
        <taxon>Pseudomonadati</taxon>
        <taxon>Pseudomonadota</taxon>
        <taxon>Betaproteobacteria</taxon>
        <taxon>Burkholderiales</taxon>
        <taxon>Burkholderiaceae</taxon>
        <taxon>Paraburkholderia</taxon>
    </lineage>
</organism>
<protein>
    <submittedName>
        <fullName evidence="2">Sua5/YciO/YrdC/YwlC family protein</fullName>
    </submittedName>
</protein>
<gene>
    <name evidence="2" type="ORF">PQR00_24440</name>
</gene>
<dbReference type="PROSITE" id="PS51163">
    <property type="entry name" value="YRDC"/>
    <property type="match status" value="1"/>
</dbReference>
<sequence length="261" mass="29049">MYNQWNNIHESLTLETSMPRIDIASDVRRVFEVVAGGGIAIWPNDVGYGMVGSSKAAMQKIFDTKKRGSHKRNAILGDAITQREIHALDKRSQDIIESITLDYNLPLGAIAPCRLDHPLLQKIDDELLEASTANGTIAMLLNAGPIYNELCRLSREAVQPLFGSSANLSGSGPKFRVDDIEPEIKAAADIILNYGLRKYHHYQRSATILRFPEVEVVRIGSCYELISDVVRREYGIELPADPGRDKLPSGHLKEFELLRAP</sequence>
<dbReference type="Proteomes" id="UP001629288">
    <property type="component" value="Unassembled WGS sequence"/>
</dbReference>
<reference evidence="2 3" key="1">
    <citation type="journal article" date="2024" name="Chem. Sci.">
        <title>Discovery of megapolipeptins by genome mining of a Burkholderiales bacteria collection.</title>
        <authorList>
            <person name="Paulo B.S."/>
            <person name="Recchia M.J.J."/>
            <person name="Lee S."/>
            <person name="Fergusson C.H."/>
            <person name="Romanowski S.B."/>
            <person name="Hernandez A."/>
            <person name="Krull N."/>
            <person name="Liu D.Y."/>
            <person name="Cavanagh H."/>
            <person name="Bos A."/>
            <person name="Gray C.A."/>
            <person name="Murphy B.T."/>
            <person name="Linington R.G."/>
            <person name="Eustaquio A.S."/>
        </authorList>
    </citation>
    <scope>NUCLEOTIDE SEQUENCE [LARGE SCALE GENOMIC DNA]</scope>
    <source>
        <strain evidence="2 3">RL17-379-BIB-C</strain>
    </source>
</reference>
<dbReference type="Gene3D" id="3.90.870.10">
    <property type="entry name" value="DHBP synthase"/>
    <property type="match status" value="1"/>
</dbReference>
<name>A0ABW9C6Y5_9BURK</name>
<feature type="domain" description="YrdC-like" evidence="1">
    <location>
        <begin position="24"/>
        <end position="222"/>
    </location>
</feature>
<dbReference type="RefSeq" id="WP_408130618.1">
    <property type="nucleotide sequence ID" value="NZ_JAQQDH010000008.1"/>
</dbReference>
<dbReference type="SUPFAM" id="SSF55821">
    <property type="entry name" value="YrdC/RibB"/>
    <property type="match status" value="1"/>
</dbReference>
<dbReference type="InterPro" id="IPR017945">
    <property type="entry name" value="DHBP_synth_RibB-like_a/b_dom"/>
</dbReference>
<dbReference type="EMBL" id="JAQQDH010000008">
    <property type="protein sequence ID" value="MFM0446756.1"/>
    <property type="molecule type" value="Genomic_DNA"/>
</dbReference>
<dbReference type="Pfam" id="PF01300">
    <property type="entry name" value="Sua5_yciO_yrdC"/>
    <property type="match status" value="1"/>
</dbReference>
<accession>A0ABW9C6Y5</accession>
<evidence type="ECO:0000313" key="2">
    <source>
        <dbReference type="EMBL" id="MFM0446756.1"/>
    </source>
</evidence>
<evidence type="ECO:0000313" key="3">
    <source>
        <dbReference type="Proteomes" id="UP001629288"/>
    </source>
</evidence>
<dbReference type="InterPro" id="IPR006070">
    <property type="entry name" value="Sua5-like_dom"/>
</dbReference>
<proteinExistence type="predicted"/>
<keyword evidence="3" id="KW-1185">Reference proteome</keyword>
<comment type="caution">
    <text evidence="2">The sequence shown here is derived from an EMBL/GenBank/DDBJ whole genome shotgun (WGS) entry which is preliminary data.</text>
</comment>
<evidence type="ECO:0000259" key="1">
    <source>
        <dbReference type="PROSITE" id="PS51163"/>
    </source>
</evidence>